<dbReference type="AlphaFoldDB" id="A0AAD6STZ5"/>
<dbReference type="CDD" id="cd21037">
    <property type="entry name" value="MLKL_NTD"/>
    <property type="match status" value="1"/>
</dbReference>
<name>A0AAD6STZ5_9AGAR</name>
<dbReference type="GO" id="GO:0007166">
    <property type="term" value="P:cell surface receptor signaling pathway"/>
    <property type="evidence" value="ECO:0007669"/>
    <property type="project" value="InterPro"/>
</dbReference>
<feature type="compositionally biased region" description="Polar residues" evidence="2">
    <location>
        <begin position="1"/>
        <end position="15"/>
    </location>
</feature>
<organism evidence="3 4">
    <name type="scientific">Mycena alexandri</name>
    <dbReference type="NCBI Taxonomy" id="1745969"/>
    <lineage>
        <taxon>Eukaryota</taxon>
        <taxon>Fungi</taxon>
        <taxon>Dikarya</taxon>
        <taxon>Basidiomycota</taxon>
        <taxon>Agaricomycotina</taxon>
        <taxon>Agaricomycetes</taxon>
        <taxon>Agaricomycetidae</taxon>
        <taxon>Agaricales</taxon>
        <taxon>Marasmiineae</taxon>
        <taxon>Mycenaceae</taxon>
        <taxon>Mycena</taxon>
    </lineage>
</organism>
<feature type="region of interest" description="Disordered" evidence="2">
    <location>
        <begin position="1"/>
        <end position="38"/>
    </location>
</feature>
<evidence type="ECO:0000256" key="2">
    <source>
        <dbReference type="SAM" id="MobiDB-lite"/>
    </source>
</evidence>
<dbReference type="InterPro" id="IPR036537">
    <property type="entry name" value="Adaptor_Cbl_N_dom_sf"/>
</dbReference>
<feature type="coiled-coil region" evidence="1">
    <location>
        <begin position="77"/>
        <end position="104"/>
    </location>
</feature>
<dbReference type="Proteomes" id="UP001218188">
    <property type="component" value="Unassembled WGS sequence"/>
</dbReference>
<accession>A0AAD6STZ5</accession>
<dbReference type="Gene3D" id="1.20.930.20">
    <property type="entry name" value="Adaptor protein Cbl, N-terminal domain"/>
    <property type="match status" value="1"/>
</dbReference>
<dbReference type="EMBL" id="JARJCM010000060">
    <property type="protein sequence ID" value="KAJ7034039.1"/>
    <property type="molecule type" value="Genomic_DNA"/>
</dbReference>
<keyword evidence="4" id="KW-1185">Reference proteome</keyword>
<evidence type="ECO:0000256" key="1">
    <source>
        <dbReference type="SAM" id="Coils"/>
    </source>
</evidence>
<sequence>MLLSNAISSTTTMSTGIPPPSIPAPKKRRSTFRPFKSPSTSIVKSDWLALSILAAKTAKDAGELAPFPYIKGACGMVVSLLEAVEKVQKNQEDLKDLCENIDEIVGILRDQISTHGNTAAVKLMVQCEEFERFLGDMLRTVEKMQKPSYFRQFIKSSTIAAEIAGYEKRIDGLLSRINFITGLETTFSMAEMKSKVQDIHTAIIPGDLPTMRVQDNINNCPAPSRIFHGRQNILDKMDRYFTQDPEKQHIGVEKTV</sequence>
<keyword evidence="1" id="KW-0175">Coiled coil</keyword>
<gene>
    <name evidence="3" type="ORF">C8F04DRAFT_1395705</name>
</gene>
<evidence type="ECO:0000313" key="4">
    <source>
        <dbReference type="Proteomes" id="UP001218188"/>
    </source>
</evidence>
<proteinExistence type="predicted"/>
<protein>
    <submittedName>
        <fullName evidence="3">Uncharacterized protein</fullName>
    </submittedName>
</protein>
<evidence type="ECO:0000313" key="3">
    <source>
        <dbReference type="EMBL" id="KAJ7034039.1"/>
    </source>
</evidence>
<dbReference type="InterPro" id="IPR059179">
    <property type="entry name" value="MLKL-like_MCAfunc"/>
</dbReference>
<comment type="caution">
    <text evidence="3">The sequence shown here is derived from an EMBL/GenBank/DDBJ whole genome shotgun (WGS) entry which is preliminary data.</text>
</comment>
<reference evidence="3" key="1">
    <citation type="submission" date="2023-03" db="EMBL/GenBank/DDBJ databases">
        <title>Massive genome expansion in bonnet fungi (Mycena s.s.) driven by repeated elements and novel gene families across ecological guilds.</title>
        <authorList>
            <consortium name="Lawrence Berkeley National Laboratory"/>
            <person name="Harder C.B."/>
            <person name="Miyauchi S."/>
            <person name="Viragh M."/>
            <person name="Kuo A."/>
            <person name="Thoen E."/>
            <person name="Andreopoulos B."/>
            <person name="Lu D."/>
            <person name="Skrede I."/>
            <person name="Drula E."/>
            <person name="Henrissat B."/>
            <person name="Morin E."/>
            <person name="Kohler A."/>
            <person name="Barry K."/>
            <person name="LaButti K."/>
            <person name="Morin E."/>
            <person name="Salamov A."/>
            <person name="Lipzen A."/>
            <person name="Mereny Z."/>
            <person name="Hegedus B."/>
            <person name="Baldrian P."/>
            <person name="Stursova M."/>
            <person name="Weitz H."/>
            <person name="Taylor A."/>
            <person name="Grigoriev I.V."/>
            <person name="Nagy L.G."/>
            <person name="Martin F."/>
            <person name="Kauserud H."/>
        </authorList>
    </citation>
    <scope>NUCLEOTIDE SEQUENCE</scope>
    <source>
        <strain evidence="3">CBHHK200</strain>
    </source>
</reference>